<feature type="transmembrane region" description="Helical" evidence="2">
    <location>
        <begin position="744"/>
        <end position="767"/>
    </location>
</feature>
<feature type="repeat" description="TPR" evidence="1">
    <location>
        <begin position="639"/>
        <end position="672"/>
    </location>
</feature>
<proteinExistence type="predicted"/>
<evidence type="ECO:0000313" key="3">
    <source>
        <dbReference type="EMBL" id="CAF0689030.1"/>
    </source>
</evidence>
<dbReference type="InterPro" id="IPR025738">
    <property type="entry name" value="BatD"/>
</dbReference>
<evidence type="ECO:0008006" key="5">
    <source>
        <dbReference type="Google" id="ProtNLM"/>
    </source>
</evidence>
<sequence>MKTLRHLLWILGSYWVLTPVASYGQLAYWVLPPDPVQAGVSFEIELVFEECIPQAAPQPPKVAGLSLRKLHVRSSSQFARSHQFPKTRFLFSALARDPGTYQIPPFEVPTDQGPVLVPKLAVWVAPPEANLSSFPSDTEPVRSVLIVPTTSVWVGEPFPIEYELVGKQGTIFEPAGPPEWSPEDLVIEGWKKAGVLYWQEEGKRAFRYQTNALATQPGKLQLPSVFQEVRVEIEARAGSGYFAPPSYQSLSTSSNTLTLEVKPLPPAPKGFSRAVGQFRLVSRIEPSEVRVGEPVSWTLEVAGVGNWPERWGLPPRTVPAGMRVVEPRPRRQLAGSSLFQGSLLEEVVLIPSQPGNYQLAPVVFTYFDPVQGSFQTLRTEPIFLRVLPSPMTQAGPNGIFFGPWKGTQSQGPIVGIATPPNLLRPELEGESLGWAPFPLVWTLLPGALVAGTLCVAWIFFACREARKTDPLWARHWEARSLEKLLEEPQILLENEKRQWVRQWTRKVAFLLGLSKAEPSFQDWKEALERHGIRGQAQETWLQLLSETERFLYSQEGTLPPDWPVRAREALQKAPWSQRPSVLLLGSRLRLRYFFPLLWLFVGMPWEAVWPEPLWELRQGNFSSAIQGWTSALSERPTDWKLRNNLGLALSQVGRWPEAMAHFASAVLLAPRKDEPRWNLKLALQKVGVADPRIVQLSQPWRFPFIASFAEWELLWTGAFTLLSLSFFPWMLGRYRLCPWTPCKRLASLGAGTALALGLVSLSALVAYGPLGDPNVALFVKDTRLRTLPTDAVEETRLVVAGNLGIGQKEFLGWQQVRLINREVGWTRKDALVFLYTFPRP</sequence>
<dbReference type="RefSeq" id="WP_174581608.1">
    <property type="nucleotide sequence ID" value="NZ_CAJNOB010000001.1"/>
</dbReference>
<dbReference type="PANTHER" id="PTHR40940:SF2">
    <property type="entry name" value="BATD"/>
    <property type="match status" value="1"/>
</dbReference>
<accession>A0A8J2BK04</accession>
<dbReference type="InterPro" id="IPR019734">
    <property type="entry name" value="TPR_rpt"/>
</dbReference>
<reference evidence="3" key="1">
    <citation type="submission" date="2021-02" db="EMBL/GenBank/DDBJ databases">
        <authorList>
            <person name="Cremers G."/>
            <person name="Picone N."/>
        </authorList>
    </citation>
    <scope>NUCLEOTIDE SEQUENCE</scope>
    <source>
        <strain evidence="3">PQ17</strain>
    </source>
</reference>
<dbReference type="SUPFAM" id="SSF48452">
    <property type="entry name" value="TPR-like"/>
    <property type="match status" value="1"/>
</dbReference>
<dbReference type="PANTHER" id="PTHR40940">
    <property type="entry name" value="PROTEIN BATD-RELATED"/>
    <property type="match status" value="1"/>
</dbReference>
<protein>
    <recommendedName>
        <fullName evidence="5">Tetratricopeptide repeat protein</fullName>
    </recommendedName>
</protein>
<dbReference type="Pfam" id="PF13584">
    <property type="entry name" value="BatD"/>
    <property type="match status" value="1"/>
</dbReference>
<keyword evidence="4" id="KW-1185">Reference proteome</keyword>
<feature type="transmembrane region" description="Helical" evidence="2">
    <location>
        <begin position="713"/>
        <end position="732"/>
    </location>
</feature>
<dbReference type="Gene3D" id="1.25.40.10">
    <property type="entry name" value="Tetratricopeptide repeat domain"/>
    <property type="match status" value="1"/>
</dbReference>
<organism evidence="3 4">
    <name type="scientific">Candidatus Methylacidithermus pantelleriae</name>
    <dbReference type="NCBI Taxonomy" id="2744239"/>
    <lineage>
        <taxon>Bacteria</taxon>
        <taxon>Pseudomonadati</taxon>
        <taxon>Verrucomicrobiota</taxon>
        <taxon>Methylacidiphilae</taxon>
        <taxon>Methylacidiphilales</taxon>
        <taxon>Methylacidiphilaceae</taxon>
        <taxon>Candidatus Methylacidithermus</taxon>
    </lineage>
</organism>
<gene>
    <name evidence="3" type="ORF">MPNT_10087</name>
</gene>
<dbReference type="EMBL" id="CAJNOB010000001">
    <property type="protein sequence ID" value="CAF0689030.1"/>
    <property type="molecule type" value="Genomic_DNA"/>
</dbReference>
<feature type="transmembrane region" description="Helical" evidence="2">
    <location>
        <begin position="439"/>
        <end position="460"/>
    </location>
</feature>
<comment type="caution">
    <text evidence="3">The sequence shown here is derived from an EMBL/GenBank/DDBJ whole genome shotgun (WGS) entry which is preliminary data.</text>
</comment>
<name>A0A8J2BK04_9BACT</name>
<evidence type="ECO:0000256" key="2">
    <source>
        <dbReference type="SAM" id="Phobius"/>
    </source>
</evidence>
<dbReference type="PROSITE" id="PS50005">
    <property type="entry name" value="TPR"/>
    <property type="match status" value="1"/>
</dbReference>
<keyword evidence="2" id="KW-1133">Transmembrane helix</keyword>
<keyword evidence="2" id="KW-0472">Membrane</keyword>
<dbReference type="InterPro" id="IPR011990">
    <property type="entry name" value="TPR-like_helical_dom_sf"/>
</dbReference>
<dbReference type="Proteomes" id="UP000663859">
    <property type="component" value="Unassembled WGS sequence"/>
</dbReference>
<keyword evidence="2" id="KW-0812">Transmembrane</keyword>
<evidence type="ECO:0000313" key="4">
    <source>
        <dbReference type="Proteomes" id="UP000663859"/>
    </source>
</evidence>
<keyword evidence="1" id="KW-0802">TPR repeat</keyword>
<evidence type="ECO:0000256" key="1">
    <source>
        <dbReference type="PROSITE-ProRule" id="PRU00339"/>
    </source>
</evidence>
<feature type="transmembrane region" description="Helical" evidence="2">
    <location>
        <begin position="592"/>
        <end position="609"/>
    </location>
</feature>
<dbReference type="AlphaFoldDB" id="A0A8J2BK04"/>